<keyword evidence="2" id="KW-0597">Phosphoprotein</keyword>
<evidence type="ECO:0000256" key="1">
    <source>
        <dbReference type="ARBA" id="ARBA00009191"/>
    </source>
</evidence>
<keyword evidence="3" id="KW-0325">Glycoprotein</keyword>
<reference evidence="7" key="1">
    <citation type="submission" date="2019-08" db="EMBL/GenBank/DDBJ databases">
        <title>The genome of the North American firefly Photinus pyralis.</title>
        <authorList>
            <consortium name="Photinus pyralis genome working group"/>
            <person name="Fallon T.R."/>
            <person name="Sander Lower S.E."/>
            <person name="Weng J.-K."/>
        </authorList>
    </citation>
    <scope>NUCLEOTIDE SEQUENCE</scope>
    <source>
        <strain evidence="7">TRF0915ILg1</strain>
        <tissue evidence="7">Whole body</tissue>
    </source>
</reference>
<sequence length="644" mass="69480">MKLKTIVQFFVVRAFEGIVAITLVILMPNIPPDAKFSKSFSVTPSLPLENKLALNERLNHAEIWHKGEFIGPEAFAEYNGELYTTIHGGDVVKLTGNHITPVVKFGKPCKGFYQEQICGRPLGLTFDKNGALYVADAYYGLFKVDIKTGKKLQLVSVDQEIDGKKPKLPNSVTVANNGDLYWTDSSTEFTLQDGIFDMLADGSGRLIHYDAKTKKNTVLIDGLHFANGIVLSSDESFLLVSETARSRVHRYYLKGPKKGTNDIFVDGLPGLPDNLHSDGQDGFLIPLVVAKDALHPSPFQIFGPFPIARKFFARVLGLAELGFRILDQIYPNEFAERGMHLVGHFTSLSFVLPSRVTVLHVSKTGEILDSLHALDKTISGISEAFIFQDYLYLGSPFNDYIARVPLAKAGLKHLASKASSETKSTTTKTSPKQTTPTTQAPPVTTTTTPPPTTKTPPTTKAPQTTPPTTKAPSTQTTAPPPTTKVPTTQTTPPPPTTKPTTTTRSTPPPTTTQAPTTKSPPTKTTSPPPPKPTTTTPTTESPKQQPSPKPVPTTASPVKQSASTAVPKQQPHTTTPLPKSNGETKQTIPSSSTTPPKQQSPTTTTATPPPSKESVKQSQSTESGAQSKEQSKDSSTKETPKSGK</sequence>
<dbReference type="PRINTS" id="PR01217">
    <property type="entry name" value="PRICHEXTENSN"/>
</dbReference>
<evidence type="ECO:0000259" key="6">
    <source>
        <dbReference type="Pfam" id="PF03088"/>
    </source>
</evidence>
<feature type="compositionally biased region" description="Low complexity" evidence="4">
    <location>
        <begin position="416"/>
        <end position="447"/>
    </location>
</feature>
<dbReference type="PANTHER" id="PTHR10426">
    <property type="entry name" value="STRICTOSIDINE SYNTHASE-RELATED"/>
    <property type="match status" value="1"/>
</dbReference>
<dbReference type="InterPro" id="IPR018119">
    <property type="entry name" value="Strictosidine_synth_cons-reg"/>
</dbReference>
<feature type="compositionally biased region" description="Low complexity" evidence="4">
    <location>
        <begin position="455"/>
        <end position="477"/>
    </location>
</feature>
<feature type="domain" description="Strictosidine synthase conserved region" evidence="6">
    <location>
        <begin position="170"/>
        <end position="256"/>
    </location>
</feature>
<dbReference type="InterPro" id="IPR011042">
    <property type="entry name" value="6-blade_b-propeller_TolB-like"/>
</dbReference>
<accession>A0A8K0DBK4</accession>
<keyword evidence="8" id="KW-1185">Reference proteome</keyword>
<dbReference type="OrthoDB" id="5307922at2759"/>
<dbReference type="GO" id="GO:0016787">
    <property type="term" value="F:hydrolase activity"/>
    <property type="evidence" value="ECO:0007669"/>
    <property type="project" value="TreeGrafter"/>
</dbReference>
<dbReference type="FunFam" id="2.120.10.30:FF:000065">
    <property type="entry name" value="Hemomucin"/>
    <property type="match status" value="1"/>
</dbReference>
<feature type="compositionally biased region" description="Low complexity" evidence="4">
    <location>
        <begin position="584"/>
        <end position="606"/>
    </location>
</feature>
<feature type="compositionally biased region" description="Low complexity" evidence="4">
    <location>
        <begin position="498"/>
        <end position="525"/>
    </location>
</feature>
<comment type="caution">
    <text evidence="7">The sequence shown here is derived from an EMBL/GenBank/DDBJ whole genome shotgun (WGS) entry which is preliminary data.</text>
</comment>
<evidence type="ECO:0000256" key="2">
    <source>
        <dbReference type="ARBA" id="ARBA00022553"/>
    </source>
</evidence>
<dbReference type="Pfam" id="PF20067">
    <property type="entry name" value="SSL_N"/>
    <property type="match status" value="1"/>
</dbReference>
<dbReference type="PANTHER" id="PTHR10426:SF88">
    <property type="entry name" value="ADIPOCYTE PLASMA MEMBRANE-ASSOCIATED PROTEIN HEMOMUCIN-RELATED"/>
    <property type="match status" value="1"/>
</dbReference>
<dbReference type="SUPFAM" id="SSF63829">
    <property type="entry name" value="Calcium-dependent phosphotriesterase"/>
    <property type="match status" value="1"/>
</dbReference>
<gene>
    <name evidence="7" type="ORF">ILUMI_05804</name>
</gene>
<feature type="compositionally biased region" description="Polar residues" evidence="4">
    <location>
        <begin position="555"/>
        <end position="583"/>
    </location>
</feature>
<feature type="transmembrane region" description="Helical" evidence="5">
    <location>
        <begin position="7"/>
        <end position="27"/>
    </location>
</feature>
<evidence type="ECO:0000313" key="8">
    <source>
        <dbReference type="Proteomes" id="UP000801492"/>
    </source>
</evidence>
<protein>
    <recommendedName>
        <fullName evidence="6">Strictosidine synthase conserved region domain-containing protein</fullName>
    </recommendedName>
</protein>
<keyword evidence="5" id="KW-0472">Membrane</keyword>
<organism evidence="7 8">
    <name type="scientific">Ignelater luminosus</name>
    <name type="common">Cucubano</name>
    <name type="synonym">Pyrophorus luminosus</name>
    <dbReference type="NCBI Taxonomy" id="2038154"/>
    <lineage>
        <taxon>Eukaryota</taxon>
        <taxon>Metazoa</taxon>
        <taxon>Ecdysozoa</taxon>
        <taxon>Arthropoda</taxon>
        <taxon>Hexapoda</taxon>
        <taxon>Insecta</taxon>
        <taxon>Pterygota</taxon>
        <taxon>Neoptera</taxon>
        <taxon>Endopterygota</taxon>
        <taxon>Coleoptera</taxon>
        <taxon>Polyphaga</taxon>
        <taxon>Elateriformia</taxon>
        <taxon>Elateroidea</taxon>
        <taxon>Elateridae</taxon>
        <taxon>Agrypninae</taxon>
        <taxon>Pyrophorini</taxon>
        <taxon>Ignelater</taxon>
    </lineage>
</organism>
<keyword evidence="5" id="KW-1133">Transmembrane helix</keyword>
<feature type="compositionally biased region" description="Polar residues" evidence="4">
    <location>
        <begin position="616"/>
        <end position="628"/>
    </location>
</feature>
<evidence type="ECO:0000256" key="4">
    <source>
        <dbReference type="SAM" id="MobiDB-lite"/>
    </source>
</evidence>
<evidence type="ECO:0000256" key="3">
    <source>
        <dbReference type="ARBA" id="ARBA00023180"/>
    </source>
</evidence>
<dbReference type="AlphaFoldDB" id="A0A8K0DBK4"/>
<feature type="compositionally biased region" description="Basic and acidic residues" evidence="4">
    <location>
        <begin position="629"/>
        <end position="644"/>
    </location>
</feature>
<dbReference type="Gene3D" id="2.120.10.30">
    <property type="entry name" value="TolB, C-terminal domain"/>
    <property type="match status" value="1"/>
</dbReference>
<name>A0A8K0DBK4_IGNLU</name>
<dbReference type="Proteomes" id="UP000801492">
    <property type="component" value="Unassembled WGS sequence"/>
</dbReference>
<dbReference type="Pfam" id="PF03088">
    <property type="entry name" value="Str_synth"/>
    <property type="match status" value="1"/>
</dbReference>
<dbReference type="EMBL" id="VTPC01002229">
    <property type="protein sequence ID" value="KAF2900381.1"/>
    <property type="molecule type" value="Genomic_DNA"/>
</dbReference>
<dbReference type="GO" id="GO:0012505">
    <property type="term" value="C:endomembrane system"/>
    <property type="evidence" value="ECO:0007669"/>
    <property type="project" value="TreeGrafter"/>
</dbReference>
<proteinExistence type="inferred from homology"/>
<feature type="region of interest" description="Disordered" evidence="4">
    <location>
        <begin position="415"/>
        <end position="644"/>
    </location>
</feature>
<evidence type="ECO:0000256" key="5">
    <source>
        <dbReference type="SAM" id="Phobius"/>
    </source>
</evidence>
<feature type="compositionally biased region" description="Low complexity" evidence="4">
    <location>
        <begin position="533"/>
        <end position="544"/>
    </location>
</feature>
<evidence type="ECO:0000313" key="7">
    <source>
        <dbReference type="EMBL" id="KAF2900381.1"/>
    </source>
</evidence>
<comment type="similarity">
    <text evidence="1">Belongs to the strictosidine synthase family.</text>
</comment>
<keyword evidence="5" id="KW-0812">Transmembrane</keyword>